<name>A7TDB4_NEMVE</name>
<sequence>MRNFLLSLFFIANCTFAQNFAQYVNPFIGTGGHGHTFPGATTPYGMVQLSPDTRIDGSWDGCSGYHYSDNVIYGFSHTHLNGTGVSDYGDILLMPTMGEPSFNNKEYASTFSHDNEKASAGFYSVKLDKHNIDVRLTTSTRVGFHEYTFNKSGQANIILDLNHRDKLLEGEIRIIDQKRIWVKRRSEAWARDQYVFALIEFEKPFDISSVKCNGEKGRKFTGTELALSFSRK</sequence>
<feature type="signal peptide" evidence="1">
    <location>
        <begin position="1"/>
        <end position="17"/>
    </location>
</feature>
<feature type="chain" id="PRO_5002715549" description="Glycosyl hydrolase family 92 N-terminal domain-containing protein" evidence="1">
    <location>
        <begin position="18"/>
        <end position="232"/>
    </location>
</feature>
<dbReference type="Proteomes" id="UP000001593">
    <property type="component" value="Unassembled WGS sequence"/>
</dbReference>
<dbReference type="InParanoid" id="A7TDB4"/>
<dbReference type="Gene3D" id="2.70.98.10">
    <property type="match status" value="1"/>
</dbReference>
<feature type="domain" description="Glycosyl hydrolase family 92 N-terminal" evidence="2">
    <location>
        <begin position="23"/>
        <end position="215"/>
    </location>
</feature>
<evidence type="ECO:0000259" key="2">
    <source>
        <dbReference type="Pfam" id="PF17678"/>
    </source>
</evidence>
<dbReference type="STRING" id="45351.A7TDB4"/>
<dbReference type="PANTHER" id="PTHR12143:SF39">
    <property type="entry name" value="SECRETED PROTEIN"/>
    <property type="match status" value="1"/>
</dbReference>
<organism evidence="3 4">
    <name type="scientific">Nematostella vectensis</name>
    <name type="common">Starlet sea anemone</name>
    <dbReference type="NCBI Taxonomy" id="45351"/>
    <lineage>
        <taxon>Eukaryota</taxon>
        <taxon>Metazoa</taxon>
        <taxon>Cnidaria</taxon>
        <taxon>Anthozoa</taxon>
        <taxon>Hexacorallia</taxon>
        <taxon>Actiniaria</taxon>
        <taxon>Edwardsiidae</taxon>
        <taxon>Nematostella</taxon>
    </lineage>
</organism>
<dbReference type="AlphaFoldDB" id="A7TDB4"/>
<dbReference type="InterPro" id="IPR014718">
    <property type="entry name" value="GH-type_carb-bd"/>
</dbReference>
<dbReference type="GO" id="GO:0030246">
    <property type="term" value="F:carbohydrate binding"/>
    <property type="evidence" value="ECO:0007669"/>
    <property type="project" value="InterPro"/>
</dbReference>
<keyword evidence="4" id="KW-1185">Reference proteome</keyword>
<keyword evidence="1" id="KW-0732">Signal</keyword>
<dbReference type="InterPro" id="IPR041371">
    <property type="entry name" value="GH92_N"/>
</dbReference>
<evidence type="ECO:0000313" key="4">
    <source>
        <dbReference type="Proteomes" id="UP000001593"/>
    </source>
</evidence>
<proteinExistence type="predicted"/>
<feature type="non-terminal residue" evidence="3">
    <location>
        <position position="232"/>
    </location>
</feature>
<dbReference type="EMBL" id="DS477555">
    <property type="protein sequence ID" value="EDO25938.1"/>
    <property type="molecule type" value="Genomic_DNA"/>
</dbReference>
<dbReference type="Pfam" id="PF17678">
    <property type="entry name" value="Glyco_hydro_92N"/>
    <property type="match status" value="1"/>
</dbReference>
<dbReference type="InterPro" id="IPR050883">
    <property type="entry name" value="PNGase"/>
</dbReference>
<dbReference type="PANTHER" id="PTHR12143">
    <property type="entry name" value="PEPTIDE N-GLYCANASE PNGASE -RELATED"/>
    <property type="match status" value="1"/>
</dbReference>
<evidence type="ECO:0000256" key="1">
    <source>
        <dbReference type="SAM" id="SignalP"/>
    </source>
</evidence>
<protein>
    <recommendedName>
        <fullName evidence="2">Glycosyl hydrolase family 92 N-terminal domain-containing protein</fullName>
    </recommendedName>
</protein>
<gene>
    <name evidence="3" type="ORF">NEMVEDRAFT_v1g225574</name>
</gene>
<evidence type="ECO:0000313" key="3">
    <source>
        <dbReference type="EMBL" id="EDO25938.1"/>
    </source>
</evidence>
<dbReference type="PhylomeDB" id="A7TDB4"/>
<accession>A7TDB4</accession>
<reference evidence="3 4" key="1">
    <citation type="journal article" date="2007" name="Science">
        <title>Sea anemone genome reveals ancestral eumetazoan gene repertoire and genomic organization.</title>
        <authorList>
            <person name="Putnam N.H."/>
            <person name="Srivastava M."/>
            <person name="Hellsten U."/>
            <person name="Dirks B."/>
            <person name="Chapman J."/>
            <person name="Salamov A."/>
            <person name="Terry A."/>
            <person name="Shapiro H."/>
            <person name="Lindquist E."/>
            <person name="Kapitonov V.V."/>
            <person name="Jurka J."/>
            <person name="Genikhovich G."/>
            <person name="Grigoriev I.V."/>
            <person name="Lucas S.M."/>
            <person name="Steele R.E."/>
            <person name="Finnerty J.R."/>
            <person name="Technau U."/>
            <person name="Martindale M.Q."/>
            <person name="Rokhsar D.S."/>
        </authorList>
    </citation>
    <scope>NUCLEOTIDE SEQUENCE [LARGE SCALE GENOMIC DNA]</scope>
    <source>
        <strain evidence="4">CH2 X CH6</strain>
    </source>
</reference>
<dbReference type="HOGENOM" id="CLU_1197460_0_0_1"/>